<comment type="caution">
    <text evidence="7">Lacks conserved residue(s) required for the propagation of feature annotation.</text>
</comment>
<comment type="catalytic activity">
    <reaction evidence="7">
        <text>shikimate + ATP = 3-phosphoshikimate + ADP + H(+)</text>
        <dbReference type="Rhea" id="RHEA:13121"/>
        <dbReference type="ChEBI" id="CHEBI:15378"/>
        <dbReference type="ChEBI" id="CHEBI:30616"/>
        <dbReference type="ChEBI" id="CHEBI:36208"/>
        <dbReference type="ChEBI" id="CHEBI:145989"/>
        <dbReference type="ChEBI" id="CHEBI:456216"/>
        <dbReference type="EC" id="2.7.1.71"/>
    </reaction>
</comment>
<dbReference type="GO" id="GO:0016301">
    <property type="term" value="F:kinase activity"/>
    <property type="evidence" value="ECO:0007669"/>
    <property type="project" value="UniProtKB-KW"/>
</dbReference>
<dbReference type="EC" id="2.7.1.71" evidence="7"/>
<dbReference type="PANTHER" id="PTHR21087">
    <property type="entry name" value="SHIKIMATE KINASE"/>
    <property type="match status" value="1"/>
</dbReference>
<dbReference type="PRINTS" id="PR01100">
    <property type="entry name" value="SHIKIMTKNASE"/>
</dbReference>
<evidence type="ECO:0000256" key="7">
    <source>
        <dbReference type="HAMAP-Rule" id="MF_00109"/>
    </source>
</evidence>
<keyword evidence="4 7" id="KW-0418">Kinase</keyword>
<name>A0ABW2MVL8_9FLAO</name>
<proteinExistence type="inferred from homology"/>
<dbReference type="Proteomes" id="UP001596415">
    <property type="component" value="Unassembled WGS sequence"/>
</dbReference>
<evidence type="ECO:0000256" key="4">
    <source>
        <dbReference type="ARBA" id="ARBA00022777"/>
    </source>
</evidence>
<evidence type="ECO:0000313" key="9">
    <source>
        <dbReference type="Proteomes" id="UP001596415"/>
    </source>
</evidence>
<evidence type="ECO:0000256" key="3">
    <source>
        <dbReference type="ARBA" id="ARBA00022741"/>
    </source>
</evidence>
<comment type="similarity">
    <text evidence="7">Belongs to the shikimate kinase family.</text>
</comment>
<keyword evidence="7" id="KW-0963">Cytoplasm</keyword>
<dbReference type="InterPro" id="IPR000623">
    <property type="entry name" value="Shikimate_kinase/TSH1"/>
</dbReference>
<dbReference type="InterPro" id="IPR031322">
    <property type="entry name" value="Shikimate/glucono_kinase"/>
</dbReference>
<dbReference type="EMBL" id="JBHTBN010000005">
    <property type="protein sequence ID" value="MFC7358239.1"/>
    <property type="molecule type" value="Genomic_DNA"/>
</dbReference>
<dbReference type="SUPFAM" id="SSF52540">
    <property type="entry name" value="P-loop containing nucleoside triphosphate hydrolases"/>
    <property type="match status" value="1"/>
</dbReference>
<evidence type="ECO:0000256" key="5">
    <source>
        <dbReference type="ARBA" id="ARBA00022840"/>
    </source>
</evidence>
<reference evidence="9" key="1">
    <citation type="journal article" date="2019" name="Int. J. Syst. Evol. Microbiol.">
        <title>The Global Catalogue of Microorganisms (GCM) 10K type strain sequencing project: providing services to taxonomists for standard genome sequencing and annotation.</title>
        <authorList>
            <consortium name="The Broad Institute Genomics Platform"/>
            <consortium name="The Broad Institute Genome Sequencing Center for Infectious Disease"/>
            <person name="Wu L."/>
            <person name="Ma J."/>
        </authorList>
    </citation>
    <scope>NUCLEOTIDE SEQUENCE [LARGE SCALE GENOMIC DNA]</scope>
    <source>
        <strain evidence="9">CGMCC 1.16306</strain>
    </source>
</reference>
<keyword evidence="7" id="KW-0479">Metal-binding</keyword>
<dbReference type="Pfam" id="PF01202">
    <property type="entry name" value="SKI"/>
    <property type="match status" value="1"/>
</dbReference>
<organism evidence="8 9">
    <name type="scientific">Jejudonia soesokkakensis</name>
    <dbReference type="NCBI Taxonomy" id="1323432"/>
    <lineage>
        <taxon>Bacteria</taxon>
        <taxon>Pseudomonadati</taxon>
        <taxon>Bacteroidota</taxon>
        <taxon>Flavobacteriia</taxon>
        <taxon>Flavobacteriales</taxon>
        <taxon>Flavobacteriaceae</taxon>
        <taxon>Jejudonia</taxon>
    </lineage>
</organism>
<comment type="caution">
    <text evidence="8">The sequence shown here is derived from an EMBL/GenBank/DDBJ whole genome shotgun (WGS) entry which is preliminary data.</text>
</comment>
<dbReference type="Gene3D" id="3.40.50.300">
    <property type="entry name" value="P-loop containing nucleotide triphosphate hydrolases"/>
    <property type="match status" value="1"/>
</dbReference>
<evidence type="ECO:0000256" key="1">
    <source>
        <dbReference type="ARBA" id="ARBA00022605"/>
    </source>
</evidence>
<keyword evidence="7" id="KW-0460">Magnesium</keyword>
<keyword evidence="2 7" id="KW-0808">Transferase</keyword>
<feature type="binding site" evidence="7">
    <location>
        <position position="56"/>
    </location>
    <ligand>
        <name>substrate</name>
    </ligand>
</feature>
<comment type="pathway">
    <text evidence="7">Metabolic intermediate biosynthesis; chorismate biosynthesis; chorismate from D-erythrose 4-phosphate and phosphoenolpyruvate: step 5/7.</text>
</comment>
<feature type="binding site" evidence="7">
    <location>
        <position position="119"/>
    </location>
    <ligand>
        <name>ATP</name>
        <dbReference type="ChEBI" id="CHEBI:30616"/>
    </ligand>
</feature>
<dbReference type="RefSeq" id="WP_380218137.1">
    <property type="nucleotide sequence ID" value="NZ_JBHTBN010000005.1"/>
</dbReference>
<dbReference type="PANTHER" id="PTHR21087:SF16">
    <property type="entry name" value="SHIKIMATE KINASE 1, CHLOROPLASTIC"/>
    <property type="match status" value="1"/>
</dbReference>
<accession>A0ABW2MVL8</accession>
<keyword evidence="5 7" id="KW-0067">ATP-binding</keyword>
<evidence type="ECO:0000256" key="2">
    <source>
        <dbReference type="ARBA" id="ARBA00022679"/>
    </source>
</evidence>
<comment type="subcellular location">
    <subcellularLocation>
        <location evidence="7">Cytoplasm</location>
    </subcellularLocation>
</comment>
<protein>
    <recommendedName>
        <fullName evidence="7">Shikimate kinase</fullName>
        <shortName evidence="7">SK</shortName>
        <ecNumber evidence="7">2.7.1.71</ecNumber>
    </recommendedName>
</protein>
<gene>
    <name evidence="7" type="primary">aroK</name>
    <name evidence="8" type="ORF">ACFQO1_11105</name>
</gene>
<dbReference type="HAMAP" id="MF_00109">
    <property type="entry name" value="Shikimate_kinase"/>
    <property type="match status" value="1"/>
</dbReference>
<feature type="binding site" evidence="7">
    <location>
        <begin position="10"/>
        <end position="15"/>
    </location>
    <ligand>
        <name>ATP</name>
        <dbReference type="ChEBI" id="CHEBI:30616"/>
    </ligand>
</feature>
<keyword evidence="6 7" id="KW-0057">Aromatic amino acid biosynthesis</keyword>
<sequence>MQIILVGYMGSGKSYVGNLLAEVINYPFIDLDSYIEKREGYSISEIFQKKGELYFRKKETAYLKEILSEKSNLILATGGGTPCYGANNDLINSKGASTIYLKTTIEELVERLFSEKSKRPLIEHLTTKALLEDFIRKHLFERSFYYNQSQRVITTDNKSREQIVEEIVAGLF</sequence>
<dbReference type="InterPro" id="IPR027417">
    <property type="entry name" value="P-loop_NTPase"/>
</dbReference>
<comment type="subunit">
    <text evidence="7">Monomer.</text>
</comment>
<keyword evidence="9" id="KW-1185">Reference proteome</keyword>
<dbReference type="CDD" id="cd00464">
    <property type="entry name" value="SK"/>
    <property type="match status" value="1"/>
</dbReference>
<feature type="binding site" evidence="7">
    <location>
        <position position="142"/>
    </location>
    <ligand>
        <name>substrate</name>
    </ligand>
</feature>
<evidence type="ECO:0000256" key="6">
    <source>
        <dbReference type="ARBA" id="ARBA00023141"/>
    </source>
</evidence>
<feature type="binding site" evidence="7">
    <location>
        <position position="14"/>
    </location>
    <ligand>
        <name>Mg(2+)</name>
        <dbReference type="ChEBI" id="CHEBI:18420"/>
    </ligand>
</feature>
<evidence type="ECO:0000313" key="8">
    <source>
        <dbReference type="EMBL" id="MFC7358239.1"/>
    </source>
</evidence>
<keyword evidence="1 7" id="KW-0028">Amino-acid biosynthesis</keyword>
<comment type="cofactor">
    <cofactor evidence="7">
        <name>Mg(2+)</name>
        <dbReference type="ChEBI" id="CHEBI:18420"/>
    </cofactor>
    <text evidence="7">Binds 1 Mg(2+) ion per subunit.</text>
</comment>
<keyword evidence="3 7" id="KW-0547">Nucleotide-binding</keyword>
<comment type="function">
    <text evidence="7">Catalyzes the specific phosphorylation of the 3-hydroxyl group of shikimic acid using ATP as a cosubstrate.</text>
</comment>
<feature type="binding site" evidence="7">
    <location>
        <position position="32"/>
    </location>
    <ligand>
        <name>substrate</name>
    </ligand>
</feature>
<feature type="binding site" evidence="7">
    <location>
        <position position="79"/>
    </location>
    <ligand>
        <name>substrate</name>
    </ligand>
</feature>